<reference evidence="2 3" key="3">
    <citation type="journal article" date="2004" name="Nature">
        <title>Finishing the euchromatic sequence of the human genome.</title>
        <authorList>
            <consortium name="International Human Genome Sequencing Consortium"/>
        </authorList>
    </citation>
    <scope>NUCLEOTIDE SEQUENCE [LARGE SCALE GENOMIC DNA]</scope>
</reference>
<reference evidence="2" key="4">
    <citation type="submission" date="2025-08" db="UniProtKB">
        <authorList>
            <consortium name="Ensembl"/>
        </authorList>
    </citation>
    <scope>IDENTIFICATION</scope>
</reference>
<reference evidence="2" key="5">
    <citation type="submission" date="2025-09" db="UniProtKB">
        <authorList>
            <consortium name="Ensembl"/>
        </authorList>
    </citation>
    <scope>IDENTIFICATION</scope>
</reference>
<evidence type="ECO:0000313" key="3">
    <source>
        <dbReference type="Proteomes" id="UP000005640"/>
    </source>
</evidence>
<dbReference type="Ensembl" id="ENST00000718099.1">
    <property type="protein sequence ID" value="ENSP00000520670.1"/>
    <property type="gene ID" value="ENSG00000198478.9"/>
</dbReference>
<protein>
    <submittedName>
        <fullName evidence="2">SH3 domain binding glutamate rich protein like 2</fullName>
    </submittedName>
</protein>
<dbReference type="EMBL" id="AL451064">
    <property type="status" value="NOT_ANNOTATED_CDS"/>
    <property type="molecule type" value="Genomic_DNA"/>
</dbReference>
<dbReference type="EMBL" id="AL391840">
    <property type="status" value="NOT_ANNOTATED_CDS"/>
    <property type="molecule type" value="Genomic_DNA"/>
</dbReference>
<keyword evidence="3" id="KW-1185">Reference proteome</keyword>
<dbReference type="HGNC" id="HGNC:15567">
    <property type="gene designation" value="SH3BGRL2"/>
</dbReference>
<dbReference type="AlphaFoldDB" id="A0ABB0MV69"/>
<evidence type="ECO:0000256" key="1">
    <source>
        <dbReference type="SAM" id="MobiDB-lite"/>
    </source>
</evidence>
<dbReference type="GeneTree" id="ENSGT00940000159157"/>
<dbReference type="Proteomes" id="UP000005640">
    <property type="component" value="Chromosome 6"/>
</dbReference>
<accession>A0ABB0MV69</accession>
<feature type="region of interest" description="Disordered" evidence="1">
    <location>
        <begin position="40"/>
        <end position="71"/>
    </location>
</feature>
<name>A0ABB0MV69_HUMAN</name>
<organism evidence="2 3">
    <name type="scientific">Homo sapiens</name>
    <name type="common">Human</name>
    <dbReference type="NCBI Taxonomy" id="9606"/>
    <lineage>
        <taxon>Eukaryota</taxon>
        <taxon>Metazoa</taxon>
        <taxon>Chordata</taxon>
        <taxon>Craniata</taxon>
        <taxon>Vertebrata</taxon>
        <taxon>Euteleostomi</taxon>
        <taxon>Mammalia</taxon>
        <taxon>Eutheria</taxon>
        <taxon>Euarchontoglires</taxon>
        <taxon>Primates</taxon>
        <taxon>Haplorrhini</taxon>
        <taxon>Catarrhini</taxon>
        <taxon>Hominidae</taxon>
        <taxon>Homo</taxon>
    </lineage>
</organism>
<proteinExistence type="predicted"/>
<dbReference type="Ensembl" id="ENST00000718099.1">
    <property type="protein sequence ID" value="ENSP00000520670.1"/>
    <property type="gene ID" value="ENSG00000198478.10"/>
</dbReference>
<sequence length="85" mass="9669">MKPPFIQHSECSRQCNLIPSSFMTPDSVYRQEKTSHLPKRITFLQSPVLLDKQTSPTPPPTPPKHPARRSRLLQVAGVCPVRQRP</sequence>
<evidence type="ECO:0000313" key="2">
    <source>
        <dbReference type="Ensembl" id="ENSP00000520670.1"/>
    </source>
</evidence>
<dbReference type="EMBL" id="AL035700">
    <property type="status" value="NOT_ANNOTATED_CDS"/>
    <property type="molecule type" value="Genomic_DNA"/>
</dbReference>
<reference evidence="2 3" key="2">
    <citation type="journal article" date="2003" name="Nature">
        <title>The DNA sequence and analysis of human chromosome 6.</title>
        <authorList>
            <person name="Mungall A.J."/>
            <person name="Palmer S.A."/>
            <person name="Sims S.K."/>
            <person name="Edwards C.A."/>
            <person name="Ashurst J.L."/>
            <person name="Wilming L."/>
            <person name="Jones M.C."/>
            <person name="Horton R."/>
            <person name="Hunt S.E."/>
            <person name="Scott C.E."/>
            <person name="Gilbert J.G."/>
            <person name="Clamp M.E."/>
            <person name="Bethel G."/>
            <person name="Milne S."/>
            <person name="Ainscough R."/>
            <person name="Almeida J.P."/>
            <person name="Ambrose K.D."/>
            <person name="Andrews T.D."/>
            <person name="Ashwell R.I."/>
            <person name="Babbage A.K."/>
            <person name="Bagguley C.L."/>
            <person name="Bailey J."/>
            <person name="Banerjee R."/>
            <person name="Barker D.J."/>
            <person name="Barlow K.F."/>
            <person name="Bates K."/>
            <person name="Beare D.M."/>
            <person name="Beasley H."/>
            <person name="Beasley O."/>
            <person name="Bird C.P."/>
            <person name="Blakey S."/>
            <person name="Bray-Allen S."/>
            <person name="Brook J."/>
            <person name="Brown A.J."/>
            <person name="Brown J.Y."/>
            <person name="Burford D.C."/>
            <person name="Burrill W."/>
            <person name="Burton J."/>
            <person name="Carder C."/>
            <person name="Carter N.P."/>
            <person name="Chapman J.C."/>
            <person name="Clark S.Y."/>
            <person name="Clark G."/>
            <person name="Clee C.M."/>
            <person name="Clegg S."/>
            <person name="Cobley V."/>
            <person name="Collier R.E."/>
            <person name="Collins J.E."/>
            <person name="Colman L.K."/>
            <person name="Corby N.R."/>
            <person name="Coville G.J."/>
            <person name="Culley K.M."/>
            <person name="Dhami P."/>
            <person name="Davies J."/>
            <person name="Dunn M."/>
            <person name="Earthrowl M.E."/>
            <person name="Ellington A.E."/>
            <person name="Evans K.A."/>
            <person name="Faulkner L."/>
            <person name="Francis M.D."/>
            <person name="Frankish A."/>
            <person name="Frankland J."/>
            <person name="French L."/>
            <person name="Garner P."/>
            <person name="Garnett J."/>
            <person name="Ghori M.J."/>
            <person name="Gilby L.M."/>
            <person name="Gillson C.J."/>
            <person name="Glithero R.J."/>
            <person name="Grafham D.V."/>
            <person name="Grant M."/>
            <person name="Gribble S."/>
            <person name="Griffiths C."/>
            <person name="Griffiths M."/>
            <person name="Hall R."/>
            <person name="Halls K.S."/>
            <person name="Hammond S."/>
            <person name="Harley J.L."/>
            <person name="Hart E.A."/>
            <person name="Heath P.D."/>
            <person name="Heathcott R."/>
            <person name="Holmes S.J."/>
            <person name="Howden P.J."/>
            <person name="Howe K.L."/>
            <person name="Howell G.R."/>
            <person name="Huckle E."/>
            <person name="Humphray S.J."/>
            <person name="Humphries M.D."/>
            <person name="Hunt A.R."/>
            <person name="Johnson C.M."/>
            <person name="Joy A.A."/>
            <person name="Kay M."/>
            <person name="Keenan S.J."/>
            <person name="Kimberley A.M."/>
            <person name="King A."/>
            <person name="Laird G.K."/>
            <person name="Langford C."/>
            <person name="Lawlor S."/>
            <person name="Leongamornlert D.A."/>
            <person name="Leversha M."/>
            <person name="Lloyd C.R."/>
            <person name="Lloyd D.M."/>
            <person name="Loveland J.E."/>
            <person name="Lovell J."/>
            <person name="Martin S."/>
            <person name="Mashreghi-Mohammadi M."/>
            <person name="Maslen G.L."/>
            <person name="Matthews L."/>
            <person name="McCann O.T."/>
            <person name="McLaren S.J."/>
            <person name="McLay K."/>
            <person name="McMurray A."/>
            <person name="Moore M.J."/>
            <person name="Mullikin J.C."/>
            <person name="Niblett D."/>
            <person name="Nickerson T."/>
            <person name="Novik K.L."/>
            <person name="Oliver K."/>
            <person name="Overton-Larty E.K."/>
            <person name="Parker A."/>
            <person name="Patel R."/>
            <person name="Pearce A.V."/>
            <person name="Peck A.I."/>
            <person name="Phillimore B."/>
            <person name="Phillips S."/>
            <person name="Plumb R.W."/>
            <person name="Porter K.M."/>
            <person name="Ramsey Y."/>
            <person name="Ranby S.A."/>
            <person name="Rice C.M."/>
            <person name="Ross M.T."/>
            <person name="Searle S.M."/>
            <person name="Sehra H.K."/>
            <person name="Sheridan E."/>
            <person name="Skuce C.D."/>
            <person name="Smith S."/>
            <person name="Smith M."/>
            <person name="Spraggon L."/>
            <person name="Squares S.L."/>
            <person name="Steward C.A."/>
            <person name="Sycamore N."/>
            <person name="Tamlyn-Hall G."/>
            <person name="Tester J."/>
            <person name="Theaker A.J."/>
            <person name="Thomas D.W."/>
            <person name="Thorpe A."/>
            <person name="Tracey A."/>
            <person name="Tromans A."/>
            <person name="Tubby B."/>
            <person name="Wall M."/>
            <person name="Wallis J.M."/>
            <person name="West A.P."/>
            <person name="White S.S."/>
            <person name="Whitehead S.L."/>
            <person name="Whittaker H."/>
            <person name="Wild A."/>
            <person name="Willey D.J."/>
            <person name="Wilmer T.E."/>
            <person name="Wood J.M."/>
            <person name="Wray P.W."/>
            <person name="Wyatt J.C."/>
            <person name="Young L."/>
            <person name="Younger R.M."/>
            <person name="Bentley D.R."/>
            <person name="Coulson A."/>
            <person name="Durbin R."/>
            <person name="Hubbard T."/>
            <person name="Sulston J.E."/>
            <person name="Dunham I."/>
            <person name="Rogers J."/>
            <person name="Beck S."/>
        </authorList>
    </citation>
    <scope>NUCLEOTIDE SEQUENCE [LARGE SCALE GENOMIC DNA]</scope>
</reference>
<dbReference type="OpenTargets" id="ENSG00000198478"/>
<gene>
    <name evidence="2" type="primary">SH3BGRL2</name>
</gene>
<reference evidence="2 3" key="1">
    <citation type="journal article" date="2001" name="Nature">
        <title>Initial sequencing and analysis of the human genome.</title>
        <authorList>
            <consortium name="International Human Genome Sequencing Consortium"/>
            <person name="Lander E.S."/>
            <person name="Linton L.M."/>
            <person name="Birren B."/>
            <person name="Nusbaum C."/>
            <person name="Zody M.C."/>
            <person name="Baldwin J."/>
            <person name="Devon K."/>
            <person name="Dewar K."/>
            <person name="Doyle M."/>
            <person name="FitzHugh W."/>
            <person name="Funke R."/>
            <person name="Gage D."/>
            <person name="Harris K."/>
            <person name="Heaford A."/>
            <person name="Howland J."/>
            <person name="Kann L."/>
            <person name="Lehoczky J."/>
            <person name="LeVine R."/>
            <person name="McEwan P."/>
            <person name="McKernan K."/>
            <person name="Meldrim J."/>
            <person name="Mesirov J.P."/>
            <person name="Miranda C."/>
            <person name="Morris W."/>
            <person name="Naylor J."/>
            <person name="Raymond C."/>
            <person name="Rosetti M."/>
            <person name="Santos R."/>
            <person name="Sheridan A."/>
            <person name="Sougnez C."/>
            <person name="Stange-Thomann N."/>
            <person name="Stojanovic N."/>
            <person name="Subramanian A."/>
            <person name="Wyman D."/>
            <person name="Rogers J."/>
            <person name="Sulston J."/>
            <person name="Ainscough R."/>
            <person name="Beck S."/>
            <person name="Bentley D."/>
            <person name="Burton J."/>
            <person name="Clee C."/>
            <person name="Carter N."/>
            <person name="Coulson A."/>
            <person name="Deadman R."/>
            <person name="Deloukas P."/>
            <person name="Dunham A."/>
            <person name="Dunham I."/>
            <person name="Durbin R."/>
            <person name="French L."/>
            <person name="Grafham D."/>
            <person name="Gregory S."/>
            <person name="Hubbard T."/>
            <person name="Humphray S."/>
            <person name="Hunt A."/>
            <person name="Jones M."/>
            <person name="Lloyd C."/>
            <person name="McMurray A."/>
            <person name="Matthews L."/>
            <person name="Mercer S."/>
            <person name="Milne S."/>
            <person name="Mullikin J.C."/>
            <person name="Mungall A."/>
            <person name="Plumb R."/>
            <person name="Ross M."/>
            <person name="Shownkeen R."/>
            <person name="Sims S."/>
            <person name="Waterston R.H."/>
            <person name="Wilson R.K."/>
            <person name="Hillier L.W."/>
            <person name="McPherson J.D."/>
            <person name="Marra M.A."/>
            <person name="Mardis E.R."/>
            <person name="Fulton L.A."/>
            <person name="Chinwalla A.T."/>
            <person name="Pepin K.H."/>
            <person name="Gish W.R."/>
            <person name="Chissoe S.L."/>
            <person name="Wendl M.C."/>
            <person name="Delehaunty K.D."/>
            <person name="Miner T.L."/>
            <person name="Delehaunty A."/>
            <person name="Kramer J.B."/>
            <person name="Cook L.L."/>
            <person name="Fulton R.S."/>
            <person name="Johnson D.L."/>
            <person name="Minx P.J."/>
            <person name="Clifton S.W."/>
            <person name="Hawkins T."/>
            <person name="Branscomb E."/>
            <person name="Predki P."/>
            <person name="Richardson P."/>
            <person name="Wenning S."/>
            <person name="Slezak T."/>
            <person name="Doggett N."/>
            <person name="Cheng J.F."/>
            <person name="Olsen A."/>
            <person name="Lucas S."/>
            <person name="Elkin C."/>
            <person name="Uberbacher E."/>
            <person name="Frazier M."/>
            <person name="Gibbs R.A."/>
            <person name="Muzny D.M."/>
            <person name="Scherer S.E."/>
            <person name="Bouck J.B."/>
            <person name="Sodergren E.J."/>
            <person name="Worley K.C."/>
            <person name="Rives C.M."/>
            <person name="Gorrell J.H."/>
            <person name="Metzker M.L."/>
            <person name="Naylor S.L."/>
            <person name="Kucherlapati R.S."/>
            <person name="Nelson D.L."/>
            <person name="Weinstock G.M."/>
            <person name="Sakaki Y."/>
            <person name="Fujiyama A."/>
            <person name="Hattori M."/>
            <person name="Yada T."/>
            <person name="Toyoda A."/>
            <person name="Itoh T."/>
            <person name="Kawagoe C."/>
            <person name="Watanabe H."/>
            <person name="Totoki Y."/>
            <person name="Taylor T."/>
            <person name="Weissenbach J."/>
            <person name="Heilig R."/>
            <person name="Saurin W."/>
            <person name="Artiguenave F."/>
            <person name="Brottier P."/>
            <person name="Bruls T."/>
            <person name="Pelletier E."/>
            <person name="Robert C."/>
            <person name="Wincker P."/>
            <person name="Smith D.R."/>
            <person name="Doucette-Stamm L."/>
            <person name="Rubenfield M."/>
            <person name="Weinstock K."/>
            <person name="Lee H.M."/>
            <person name="Dubois J."/>
            <person name="Rosenthal A."/>
            <person name="Platzer M."/>
            <person name="Nyakatura G."/>
            <person name="Taudien S."/>
            <person name="Rump A."/>
            <person name="Yang H."/>
            <person name="Yu J."/>
            <person name="Wang J."/>
            <person name="Huang G."/>
            <person name="Gu J."/>
            <person name="Hood L."/>
            <person name="Rowen L."/>
            <person name="Madan A."/>
            <person name="Qin S."/>
            <person name="Davis R.W."/>
            <person name="Federspiel N.A."/>
            <person name="Abola A.P."/>
            <person name="Proctor M.J."/>
            <person name="Myers R.M."/>
            <person name="Schmutz J."/>
            <person name="Dickson M."/>
            <person name="Grimwood J."/>
            <person name="Cox D.R."/>
            <person name="Olson M.V."/>
            <person name="Kaul R."/>
            <person name="Raymond C."/>
            <person name="Shimizu N."/>
            <person name="Kawasaki K."/>
            <person name="Minoshima S."/>
            <person name="Evans G.A."/>
            <person name="Athanasiou M."/>
            <person name="Schultz R."/>
            <person name="Roe B.A."/>
            <person name="Chen F."/>
            <person name="Pan H."/>
            <person name="Ramser J."/>
            <person name="Lehrach H."/>
            <person name="Reinhardt R."/>
            <person name="McCombie W.R."/>
            <person name="de la Bastide M."/>
            <person name="Dedhia N."/>
            <person name="Blocker H."/>
            <person name="Hornischer K."/>
            <person name="Nordsiek G."/>
            <person name="Agarwala R."/>
            <person name="Aravind L."/>
            <person name="Bailey J.A."/>
            <person name="Bateman A."/>
            <person name="Batzoglou S."/>
            <person name="Birney E."/>
            <person name="Bork P."/>
            <person name="Brown D.G."/>
            <person name="Burge C.B."/>
            <person name="Cerutti L."/>
            <person name="Chen H.C."/>
            <person name="Church D."/>
            <person name="Clamp M."/>
            <person name="Copley R.R."/>
            <person name="Doerks T."/>
            <person name="Eddy S.R."/>
            <person name="Eichler E.E."/>
            <person name="Furey T.S."/>
            <person name="Galagan J."/>
            <person name="Gilbert J.G."/>
            <person name="Harmon C."/>
            <person name="Hayashizaki Y."/>
            <person name="Haussler D."/>
            <person name="Hermjakob H."/>
            <person name="Hokamp K."/>
            <person name="Jang W."/>
            <person name="Johnson L.S."/>
            <person name="Jones T.A."/>
            <person name="Kasif S."/>
            <person name="Kaspryzk A."/>
            <person name="Kennedy S."/>
            <person name="Kent W.J."/>
            <person name="Kitts P."/>
            <person name="Koonin E.V."/>
            <person name="Korf I."/>
            <person name="Kulp D."/>
            <person name="Lancet D."/>
            <person name="Lowe T.M."/>
            <person name="McLysaght A."/>
            <person name="Mikkelsen T."/>
            <person name="Moran J.V."/>
            <person name="Mulder N."/>
            <person name="Pollara V.J."/>
            <person name="Ponting C.P."/>
            <person name="Schuler G."/>
            <person name="Schultz J."/>
            <person name="Slater G."/>
            <person name="Smit A.F."/>
            <person name="Stupka E."/>
            <person name="Szustakowski J."/>
            <person name="Thierry-Mieg D."/>
            <person name="Thierry-Mieg J."/>
            <person name="Wagner L."/>
            <person name="Wallis J."/>
            <person name="Wheeler R."/>
            <person name="Williams A."/>
            <person name="Wolf Y.I."/>
            <person name="Wolfe K.H."/>
            <person name="Yang S.P."/>
            <person name="Yeh R.F."/>
            <person name="Collins F."/>
            <person name="Guyer M.S."/>
            <person name="Peterson J."/>
            <person name="Felsenfeld A."/>
            <person name="Wetterstrand K.A."/>
            <person name="Patrinos A."/>
            <person name="Morgan M.J."/>
            <person name="de Jong P."/>
            <person name="Catanese J.J."/>
            <person name="Osoegawa K."/>
            <person name="Shizuya H."/>
            <person name="Choi S."/>
            <person name="Chen Y.J."/>
        </authorList>
    </citation>
    <scope>NUCLEOTIDE SEQUENCE [LARGE SCALE GENOMIC DNA]</scope>
</reference>